<dbReference type="Gene3D" id="3.50.4.10">
    <property type="entry name" value="Hepatocyte Growth Factor"/>
    <property type="match status" value="1"/>
</dbReference>
<protein>
    <recommendedName>
        <fullName evidence="2">Apple domain-containing protein</fullName>
    </recommendedName>
</protein>
<accession>A0ABD0KR37</accession>
<reference evidence="3 4" key="1">
    <citation type="journal article" date="2023" name="Sci. Data">
        <title>Genome assembly of the Korean intertidal mud-creeper Batillaria attramentaria.</title>
        <authorList>
            <person name="Patra A.K."/>
            <person name="Ho P.T."/>
            <person name="Jun S."/>
            <person name="Lee S.J."/>
            <person name="Kim Y."/>
            <person name="Won Y.J."/>
        </authorList>
    </citation>
    <scope>NUCLEOTIDE SEQUENCE [LARGE SCALE GENOMIC DNA]</scope>
    <source>
        <strain evidence="3">Wonlab-2016</strain>
    </source>
</reference>
<comment type="caution">
    <text evidence="3">The sequence shown here is derived from an EMBL/GenBank/DDBJ whole genome shotgun (WGS) entry which is preliminary data.</text>
</comment>
<dbReference type="Proteomes" id="UP001519460">
    <property type="component" value="Unassembled WGS sequence"/>
</dbReference>
<evidence type="ECO:0000313" key="4">
    <source>
        <dbReference type="Proteomes" id="UP001519460"/>
    </source>
</evidence>
<dbReference type="SUPFAM" id="SSF57414">
    <property type="entry name" value="Hairpin loop containing domain-like"/>
    <property type="match status" value="1"/>
</dbReference>
<gene>
    <name evidence="3" type="ORF">BaRGS_00019450</name>
</gene>
<evidence type="ECO:0000313" key="3">
    <source>
        <dbReference type="EMBL" id="KAK7489342.1"/>
    </source>
</evidence>
<feature type="domain" description="Apple" evidence="2">
    <location>
        <begin position="20"/>
        <end position="62"/>
    </location>
</feature>
<dbReference type="InterPro" id="IPR003609">
    <property type="entry name" value="Pan_app"/>
</dbReference>
<dbReference type="EMBL" id="JACVVK020000139">
    <property type="protein sequence ID" value="KAK7489342.1"/>
    <property type="molecule type" value="Genomic_DNA"/>
</dbReference>
<keyword evidence="4" id="KW-1185">Reference proteome</keyword>
<proteinExistence type="predicted"/>
<evidence type="ECO:0000256" key="1">
    <source>
        <dbReference type="SAM" id="MobiDB-lite"/>
    </source>
</evidence>
<evidence type="ECO:0000259" key="2">
    <source>
        <dbReference type="Pfam" id="PF00024"/>
    </source>
</evidence>
<organism evidence="3 4">
    <name type="scientific">Batillaria attramentaria</name>
    <dbReference type="NCBI Taxonomy" id="370345"/>
    <lineage>
        <taxon>Eukaryota</taxon>
        <taxon>Metazoa</taxon>
        <taxon>Spiralia</taxon>
        <taxon>Lophotrochozoa</taxon>
        <taxon>Mollusca</taxon>
        <taxon>Gastropoda</taxon>
        <taxon>Caenogastropoda</taxon>
        <taxon>Sorbeoconcha</taxon>
        <taxon>Cerithioidea</taxon>
        <taxon>Batillariidae</taxon>
        <taxon>Batillaria</taxon>
    </lineage>
</organism>
<dbReference type="AlphaFoldDB" id="A0ABD0KR37"/>
<dbReference type="Pfam" id="PF00024">
    <property type="entry name" value="PAN_1"/>
    <property type="match status" value="1"/>
</dbReference>
<feature type="region of interest" description="Disordered" evidence="1">
    <location>
        <begin position="109"/>
        <end position="152"/>
    </location>
</feature>
<name>A0ABD0KR37_9CAEN</name>
<sequence>MWSRDAAMDNFTPNCTDTASDTVIAPSPGACALACSGRPWCNSFVYEEGSYQCFLYSSVFKSGMGKKERGGFHLRPSDRAVLDGDSGTKNVAAKQRVLYGPGRPGCDARRCQSPSGHVGHSVARRTTRHTLGQRTEGGRDSGQGILERRRTQ</sequence>